<dbReference type="SUPFAM" id="SSF54593">
    <property type="entry name" value="Glyoxalase/Bleomycin resistance protein/Dihydroxybiphenyl dioxygenase"/>
    <property type="match status" value="1"/>
</dbReference>
<evidence type="ECO:0000313" key="3">
    <source>
        <dbReference type="Proteomes" id="UP000190166"/>
    </source>
</evidence>
<protein>
    <recommendedName>
        <fullName evidence="1">Glyoxalase/fosfomycin resistance/dioxygenase domain-containing protein</fullName>
    </recommendedName>
</protein>
<dbReference type="EMBL" id="FUZZ01000005">
    <property type="protein sequence ID" value="SKD09625.1"/>
    <property type="molecule type" value="Genomic_DNA"/>
</dbReference>
<gene>
    <name evidence="2" type="ORF">SAMN05660461_5514</name>
</gene>
<sequence>MPDLNLLVIKTSQLAEHAAFYAKLGFQFDYHRHGTGPYHYASINGNIVLEIYPLPKGITVADNTTRLGFKIADLDNLIKELPEENILTAPALTAWGYTAIIQDPDGRKIELVQP</sequence>
<name>A0A1T5PA53_9BACT</name>
<dbReference type="RefSeq" id="WP_079472775.1">
    <property type="nucleotide sequence ID" value="NZ_FUZZ01000005.1"/>
</dbReference>
<reference evidence="2 3" key="1">
    <citation type="submission" date="2017-02" db="EMBL/GenBank/DDBJ databases">
        <authorList>
            <person name="Peterson S.W."/>
        </authorList>
    </citation>
    <scope>NUCLEOTIDE SEQUENCE [LARGE SCALE GENOMIC DNA]</scope>
    <source>
        <strain evidence="2 3">DSM 18108</strain>
    </source>
</reference>
<dbReference type="Gene3D" id="3.10.180.10">
    <property type="entry name" value="2,3-Dihydroxybiphenyl 1,2-Dioxygenase, domain 1"/>
    <property type="match status" value="1"/>
</dbReference>
<evidence type="ECO:0000259" key="1">
    <source>
        <dbReference type="Pfam" id="PF00903"/>
    </source>
</evidence>
<evidence type="ECO:0000313" key="2">
    <source>
        <dbReference type="EMBL" id="SKD09625.1"/>
    </source>
</evidence>
<feature type="domain" description="Glyoxalase/fosfomycin resistance/dioxygenase" evidence="1">
    <location>
        <begin position="6"/>
        <end position="111"/>
    </location>
</feature>
<dbReference type="Proteomes" id="UP000190166">
    <property type="component" value="Unassembled WGS sequence"/>
</dbReference>
<keyword evidence="3" id="KW-1185">Reference proteome</keyword>
<dbReference type="InterPro" id="IPR004360">
    <property type="entry name" value="Glyas_Fos-R_dOase_dom"/>
</dbReference>
<accession>A0A1T5PA53</accession>
<dbReference type="STRING" id="393003.SAMN05660461_5514"/>
<dbReference type="AlphaFoldDB" id="A0A1T5PA53"/>
<organism evidence="2 3">
    <name type="scientific">Chitinophaga ginsengisegetis</name>
    <dbReference type="NCBI Taxonomy" id="393003"/>
    <lineage>
        <taxon>Bacteria</taxon>
        <taxon>Pseudomonadati</taxon>
        <taxon>Bacteroidota</taxon>
        <taxon>Chitinophagia</taxon>
        <taxon>Chitinophagales</taxon>
        <taxon>Chitinophagaceae</taxon>
        <taxon>Chitinophaga</taxon>
    </lineage>
</organism>
<dbReference type="InterPro" id="IPR029068">
    <property type="entry name" value="Glyas_Bleomycin-R_OHBP_Dase"/>
</dbReference>
<dbReference type="Pfam" id="PF00903">
    <property type="entry name" value="Glyoxalase"/>
    <property type="match status" value="1"/>
</dbReference>
<proteinExistence type="predicted"/>